<comment type="caution">
    <text evidence="2">The sequence shown here is derived from an EMBL/GenBank/DDBJ whole genome shotgun (WGS) entry which is preliminary data.</text>
</comment>
<evidence type="ECO:0000313" key="2">
    <source>
        <dbReference type="EMBL" id="KAH3866161.1"/>
    </source>
</evidence>
<name>A0A9D4RF24_DREPO</name>
<feature type="region of interest" description="Disordered" evidence="1">
    <location>
        <begin position="253"/>
        <end position="275"/>
    </location>
</feature>
<accession>A0A9D4RF24</accession>
<keyword evidence="3" id="KW-1185">Reference proteome</keyword>
<protein>
    <submittedName>
        <fullName evidence="2">Uncharacterized protein</fullName>
    </submittedName>
</protein>
<dbReference type="AlphaFoldDB" id="A0A9D4RF24"/>
<dbReference type="EMBL" id="JAIWYP010000002">
    <property type="protein sequence ID" value="KAH3866161.1"/>
    <property type="molecule type" value="Genomic_DNA"/>
</dbReference>
<feature type="region of interest" description="Disordered" evidence="1">
    <location>
        <begin position="109"/>
        <end position="139"/>
    </location>
</feature>
<dbReference type="Proteomes" id="UP000828390">
    <property type="component" value="Unassembled WGS sequence"/>
</dbReference>
<reference evidence="2" key="1">
    <citation type="journal article" date="2019" name="bioRxiv">
        <title>The Genome of the Zebra Mussel, Dreissena polymorpha: A Resource for Invasive Species Research.</title>
        <authorList>
            <person name="McCartney M.A."/>
            <person name="Auch B."/>
            <person name="Kono T."/>
            <person name="Mallez S."/>
            <person name="Zhang Y."/>
            <person name="Obille A."/>
            <person name="Becker A."/>
            <person name="Abrahante J.E."/>
            <person name="Garbe J."/>
            <person name="Badalamenti J.P."/>
            <person name="Herman A."/>
            <person name="Mangelson H."/>
            <person name="Liachko I."/>
            <person name="Sullivan S."/>
            <person name="Sone E.D."/>
            <person name="Koren S."/>
            <person name="Silverstein K.A.T."/>
            <person name="Beckman K.B."/>
            <person name="Gohl D.M."/>
        </authorList>
    </citation>
    <scope>NUCLEOTIDE SEQUENCE</scope>
    <source>
        <strain evidence="2">Duluth1</strain>
        <tissue evidence="2">Whole animal</tissue>
    </source>
</reference>
<proteinExistence type="predicted"/>
<reference evidence="2" key="2">
    <citation type="submission" date="2020-11" db="EMBL/GenBank/DDBJ databases">
        <authorList>
            <person name="McCartney M.A."/>
            <person name="Auch B."/>
            <person name="Kono T."/>
            <person name="Mallez S."/>
            <person name="Becker A."/>
            <person name="Gohl D.M."/>
            <person name="Silverstein K.A.T."/>
            <person name="Koren S."/>
            <person name="Bechman K.B."/>
            <person name="Herman A."/>
            <person name="Abrahante J.E."/>
            <person name="Garbe J."/>
        </authorList>
    </citation>
    <scope>NUCLEOTIDE SEQUENCE</scope>
    <source>
        <strain evidence="2">Duluth1</strain>
        <tissue evidence="2">Whole animal</tissue>
    </source>
</reference>
<evidence type="ECO:0000256" key="1">
    <source>
        <dbReference type="SAM" id="MobiDB-lite"/>
    </source>
</evidence>
<organism evidence="2 3">
    <name type="scientific">Dreissena polymorpha</name>
    <name type="common">Zebra mussel</name>
    <name type="synonym">Mytilus polymorpha</name>
    <dbReference type="NCBI Taxonomy" id="45954"/>
    <lineage>
        <taxon>Eukaryota</taxon>
        <taxon>Metazoa</taxon>
        <taxon>Spiralia</taxon>
        <taxon>Lophotrochozoa</taxon>
        <taxon>Mollusca</taxon>
        <taxon>Bivalvia</taxon>
        <taxon>Autobranchia</taxon>
        <taxon>Heteroconchia</taxon>
        <taxon>Euheterodonta</taxon>
        <taxon>Imparidentia</taxon>
        <taxon>Neoheterodontei</taxon>
        <taxon>Myida</taxon>
        <taxon>Dreissenoidea</taxon>
        <taxon>Dreissenidae</taxon>
        <taxon>Dreissena</taxon>
    </lineage>
</organism>
<evidence type="ECO:0000313" key="3">
    <source>
        <dbReference type="Proteomes" id="UP000828390"/>
    </source>
</evidence>
<sequence>MWRLGEEMRRLVGEYVTSGCRCKRNIIFLIRIISNLSGLLSNDRVRFNESDHGRATMAVPANNRRAPITGFNSERRSSVDRALFDILLSDRKGLPDQLGTCRRHPESVRRCQSPRSAAPLQDTPRQYTTVPRPSGHLQENPRMCQTVSLTFEAPARDSRTVGDDAKTVWVPEDCLPDRRGTGRRLAHGARNIPDRHLQETPRRCKKFSKIVGATARDSQKDGDDAKTVLVPAGDSQTMPDGLRNRQETLRQSATMPKLSGHQPDTHRQSPRPVRHLQGLQYSLRRCRDRLGSCRRLPDSLRCCQVCLGTCN</sequence>
<gene>
    <name evidence="2" type="ORF">DPMN_029217</name>
</gene>